<keyword evidence="5" id="KW-1185">Reference proteome</keyword>
<evidence type="ECO:0000259" key="3">
    <source>
        <dbReference type="Pfam" id="PF03432"/>
    </source>
</evidence>
<evidence type="ECO:0000256" key="1">
    <source>
        <dbReference type="SAM" id="Coils"/>
    </source>
</evidence>
<feature type="domain" description="MobA/VirD2-like nuclease" evidence="3">
    <location>
        <begin position="27"/>
        <end position="146"/>
    </location>
</feature>
<proteinExistence type="predicted"/>
<dbReference type="EMBL" id="CP064942">
    <property type="protein sequence ID" value="QPH54733.1"/>
    <property type="molecule type" value="Genomic_DNA"/>
</dbReference>
<feature type="region of interest" description="Disordered" evidence="2">
    <location>
        <begin position="301"/>
        <end position="323"/>
    </location>
</feature>
<protein>
    <submittedName>
        <fullName evidence="4">Relaxase</fullName>
    </submittedName>
</protein>
<dbReference type="AlphaFoldDB" id="A0A7S9LT57"/>
<organism evidence="4 5">
    <name type="scientific">Pontivivens ytuae</name>
    <dbReference type="NCBI Taxonomy" id="2789856"/>
    <lineage>
        <taxon>Bacteria</taxon>
        <taxon>Pseudomonadati</taxon>
        <taxon>Pseudomonadota</taxon>
        <taxon>Alphaproteobacteria</taxon>
        <taxon>Rhodobacterales</taxon>
        <taxon>Paracoccaceae</taxon>
        <taxon>Pontivivens</taxon>
    </lineage>
</organism>
<gene>
    <name evidence="4" type="ORF">I0K15_02845</name>
</gene>
<evidence type="ECO:0000313" key="4">
    <source>
        <dbReference type="EMBL" id="QPH54733.1"/>
    </source>
</evidence>
<dbReference type="Proteomes" id="UP000594800">
    <property type="component" value="Chromosome"/>
</dbReference>
<dbReference type="RefSeq" id="WP_196103940.1">
    <property type="nucleotide sequence ID" value="NZ_CP064942.1"/>
</dbReference>
<feature type="compositionally biased region" description="Basic and acidic residues" evidence="2">
    <location>
        <begin position="410"/>
        <end position="433"/>
    </location>
</feature>
<dbReference type="KEGG" id="poz:I0K15_02845"/>
<sequence>MILKGNERGHGRELANHLMRGQENEHIELHDLRGFIADDLHGAMAESEAIAKGTRCKNHLFSLSLNPPPNETVPVETFEAAIDRIEEQLGLEGQPRAVVFHEKEGRRHAHAVWSRIDGEEMKAVQLSHYKRELNGIARDLYLEQGWEMPKGFQDHRQRDPLSYSRAEYQQARRTKQDPKEIKRILQESWAGSDSRQAFETALRDRGYVLARGDRRGYVAVDWRGEIYSLSRATGAKTRDLKARLGDAKALQSTEDAKAFIAGRMTPKLKAWAQEEQAKAEKQNLAAQFQREQMVHCHRQHRDQLRQKQEDRWQAEEQRRAERTPTGLRGLWGWITGKNRLIRQKNEGEIAHAQARDRAEKQVTIRRQLEERRKLQAQIVEARKRRNAQIQALNQDVAKYMQMGGTPPVDMPDRSRPERNRARGETGRRSHDQTGRTGRTPGTDHEPS</sequence>
<evidence type="ECO:0000313" key="5">
    <source>
        <dbReference type="Proteomes" id="UP000594800"/>
    </source>
</evidence>
<reference evidence="4 5" key="1">
    <citation type="submission" date="2020-11" db="EMBL/GenBank/DDBJ databases">
        <title>Description of Pontivivens ytuae sp. nov. isolated from deep sea sediment of Mariana Trench.</title>
        <authorList>
            <person name="Wang Z."/>
            <person name="Sun Q.-L."/>
            <person name="Xu X.-D."/>
            <person name="Tang Y.-Z."/>
            <person name="Zhang J."/>
        </authorList>
    </citation>
    <scope>NUCLEOTIDE SEQUENCE [LARGE SCALE GENOMIC DNA]</scope>
    <source>
        <strain evidence="4 5">MT2928</strain>
    </source>
</reference>
<keyword evidence="1" id="KW-0175">Coiled coil</keyword>
<accession>A0A7S9LT57</accession>
<feature type="region of interest" description="Disordered" evidence="2">
    <location>
        <begin position="153"/>
        <end position="179"/>
    </location>
</feature>
<dbReference type="InterPro" id="IPR005094">
    <property type="entry name" value="Endonuclease_MobA/VirD2"/>
</dbReference>
<name>A0A7S9LT57_9RHOB</name>
<evidence type="ECO:0000256" key="2">
    <source>
        <dbReference type="SAM" id="MobiDB-lite"/>
    </source>
</evidence>
<feature type="coiled-coil region" evidence="1">
    <location>
        <begin position="357"/>
        <end position="391"/>
    </location>
</feature>
<feature type="compositionally biased region" description="Basic and acidic residues" evidence="2">
    <location>
        <begin position="301"/>
        <end position="322"/>
    </location>
</feature>
<dbReference type="Pfam" id="PF03432">
    <property type="entry name" value="Relaxase"/>
    <property type="match status" value="1"/>
</dbReference>
<feature type="region of interest" description="Disordered" evidence="2">
    <location>
        <begin position="401"/>
        <end position="447"/>
    </location>
</feature>